<organism evidence="2 3">
    <name type="scientific">Aristolochia fimbriata</name>
    <name type="common">White veined hardy Dutchman's pipe vine</name>
    <dbReference type="NCBI Taxonomy" id="158543"/>
    <lineage>
        <taxon>Eukaryota</taxon>
        <taxon>Viridiplantae</taxon>
        <taxon>Streptophyta</taxon>
        <taxon>Embryophyta</taxon>
        <taxon>Tracheophyta</taxon>
        <taxon>Spermatophyta</taxon>
        <taxon>Magnoliopsida</taxon>
        <taxon>Magnoliidae</taxon>
        <taxon>Piperales</taxon>
        <taxon>Aristolochiaceae</taxon>
        <taxon>Aristolochia</taxon>
    </lineage>
</organism>
<evidence type="ECO:0000313" key="2">
    <source>
        <dbReference type="EMBL" id="KAG9459970.1"/>
    </source>
</evidence>
<dbReference type="AlphaFoldDB" id="A0AAV7FHL8"/>
<keyword evidence="1" id="KW-0175">Coiled coil</keyword>
<proteinExistence type="predicted"/>
<dbReference type="CDD" id="cd02980">
    <property type="entry name" value="TRX_Fd_family"/>
    <property type="match status" value="1"/>
</dbReference>
<dbReference type="InterPro" id="IPR036249">
    <property type="entry name" value="Thioredoxin-like_sf"/>
</dbReference>
<accession>A0AAV7FHL8</accession>
<keyword evidence="3" id="KW-1185">Reference proteome</keyword>
<name>A0AAV7FHL8_ARIFI</name>
<dbReference type="SUPFAM" id="SSF52833">
    <property type="entry name" value="Thioredoxin-like"/>
    <property type="match status" value="1"/>
</dbReference>
<dbReference type="Proteomes" id="UP000825729">
    <property type="component" value="Unassembled WGS sequence"/>
</dbReference>
<dbReference type="EMBL" id="JAINDJ010000002">
    <property type="protein sequence ID" value="KAG9459970.1"/>
    <property type="molecule type" value="Genomic_DNA"/>
</dbReference>
<evidence type="ECO:0000256" key="1">
    <source>
        <dbReference type="SAM" id="Coils"/>
    </source>
</evidence>
<comment type="caution">
    <text evidence="2">The sequence shown here is derived from an EMBL/GenBank/DDBJ whole genome shotgun (WGS) entry which is preliminary data.</text>
</comment>
<feature type="coiled-coil region" evidence="1">
    <location>
        <begin position="139"/>
        <end position="170"/>
    </location>
</feature>
<evidence type="ECO:0008006" key="4">
    <source>
        <dbReference type="Google" id="ProtNLM"/>
    </source>
</evidence>
<sequence length="415" mass="44189">MEVSGVRLRHLPSLSDAGFRPVSEAFVREASSRSSVAFTAGPRRGSFRVAASVGSELYAGLAGSSAFADEGHVRYYGSPVLCGGKKEKKEKESKAIKKKLKLLKGLSKDLSACSGIGFGLEEGAGMVGEVKGKLIAEAAEVLMSQLQQVRAQEKEMKKKKKAEKAALKAARMKATMADAHTSSSESSDNDCGPVVDMSRLRSTESHTETRVCEVEAGETLAETRVCEAENIPLKAKVDQLEAMLRIDPPVEESQVDQFLEADVLAEAKIDLSPVIGDQDSAPVLKVPPSQGICGRKNESSPETSPCCGNKAMVGTSTDRIEVCMGGKCKKSGAPLLLEEFEKKMGATVEVVGCKCMGKCRNGPNVRVMNQNNLQVEDSVKLPVANPLCLGVSLEDVDMILANFFGQQMGTGLVAV</sequence>
<reference evidence="2 3" key="1">
    <citation type="submission" date="2021-07" db="EMBL/GenBank/DDBJ databases">
        <title>The Aristolochia fimbriata genome: insights into angiosperm evolution, floral development and chemical biosynthesis.</title>
        <authorList>
            <person name="Jiao Y."/>
        </authorList>
    </citation>
    <scope>NUCLEOTIDE SEQUENCE [LARGE SCALE GENOMIC DNA]</scope>
    <source>
        <strain evidence="2">IBCAS-2021</strain>
        <tissue evidence="2">Leaf</tissue>
    </source>
</reference>
<evidence type="ECO:0000313" key="3">
    <source>
        <dbReference type="Proteomes" id="UP000825729"/>
    </source>
</evidence>
<gene>
    <name evidence="2" type="ORF">H6P81_004478</name>
</gene>
<protein>
    <recommendedName>
        <fullName evidence="4">Diacylglycerol O-acyltransferase 3, cytosolic</fullName>
    </recommendedName>
</protein>
<dbReference type="Gene3D" id="3.40.30.10">
    <property type="entry name" value="Glutaredoxin"/>
    <property type="match status" value="1"/>
</dbReference>